<protein>
    <submittedName>
        <fullName evidence="1">Uncharacterized protein</fullName>
    </submittedName>
</protein>
<organism evidence="1 2">
    <name type="scientific">Mytilus galloprovincialis</name>
    <name type="common">Mediterranean mussel</name>
    <dbReference type="NCBI Taxonomy" id="29158"/>
    <lineage>
        <taxon>Eukaryota</taxon>
        <taxon>Metazoa</taxon>
        <taxon>Spiralia</taxon>
        <taxon>Lophotrochozoa</taxon>
        <taxon>Mollusca</taxon>
        <taxon>Bivalvia</taxon>
        <taxon>Autobranchia</taxon>
        <taxon>Pteriomorphia</taxon>
        <taxon>Mytilida</taxon>
        <taxon>Mytiloidea</taxon>
        <taxon>Mytilidae</taxon>
        <taxon>Mytilinae</taxon>
        <taxon>Mytilus</taxon>
    </lineage>
</organism>
<sequence length="99" mass="10665">SNVNECHEGLDRCSTGQCVADLNRCPTSILFQTQIASTRSTQLQSSSLYTSTSVDIMPTSSMYMSQSSGKETTATSDGYASVHPKSTLLIPTIVIFYVS</sequence>
<evidence type="ECO:0000313" key="1">
    <source>
        <dbReference type="EMBL" id="VDH94665.1"/>
    </source>
</evidence>
<keyword evidence="2" id="KW-1185">Reference proteome</keyword>
<evidence type="ECO:0000313" key="2">
    <source>
        <dbReference type="Proteomes" id="UP000596742"/>
    </source>
</evidence>
<comment type="caution">
    <text evidence="1">The sequence shown here is derived from an EMBL/GenBank/DDBJ whole genome shotgun (WGS) entry which is preliminary data.</text>
</comment>
<gene>
    <name evidence="1" type="ORF">MGAL_10B029433</name>
</gene>
<name>A0A8B6BUA1_MYTGA</name>
<feature type="non-terminal residue" evidence="1">
    <location>
        <position position="1"/>
    </location>
</feature>
<proteinExistence type="predicted"/>
<dbReference type="OrthoDB" id="6103371at2759"/>
<dbReference type="EMBL" id="UYJE01000627">
    <property type="protein sequence ID" value="VDH94665.1"/>
    <property type="molecule type" value="Genomic_DNA"/>
</dbReference>
<dbReference type="AlphaFoldDB" id="A0A8B6BUA1"/>
<dbReference type="Proteomes" id="UP000596742">
    <property type="component" value="Unassembled WGS sequence"/>
</dbReference>
<reference evidence="1" key="1">
    <citation type="submission" date="2018-11" db="EMBL/GenBank/DDBJ databases">
        <authorList>
            <person name="Alioto T."/>
            <person name="Alioto T."/>
        </authorList>
    </citation>
    <scope>NUCLEOTIDE SEQUENCE</scope>
</reference>
<accession>A0A8B6BUA1</accession>